<dbReference type="STRING" id="292415.Tbd_0876"/>
<dbReference type="Proteomes" id="UP000008291">
    <property type="component" value="Chromosome"/>
</dbReference>
<dbReference type="SUPFAM" id="SSF52317">
    <property type="entry name" value="Class I glutamine amidotransferase-like"/>
    <property type="match status" value="1"/>
</dbReference>
<keyword evidence="3" id="KW-1185">Reference proteome</keyword>
<dbReference type="HOGENOM" id="CLU_054974_3_3_4"/>
<dbReference type="PROSITE" id="PS51273">
    <property type="entry name" value="GATASE_TYPE_1"/>
    <property type="match status" value="1"/>
</dbReference>
<dbReference type="EMBL" id="CP000116">
    <property type="protein sequence ID" value="AAZ96829.1"/>
    <property type="molecule type" value="Genomic_DNA"/>
</dbReference>
<dbReference type="eggNOG" id="COG0518">
    <property type="taxonomic scope" value="Bacteria"/>
</dbReference>
<organism evidence="2 3">
    <name type="scientific">Thiobacillus denitrificans (strain ATCC 25259 / T1)</name>
    <dbReference type="NCBI Taxonomy" id="292415"/>
    <lineage>
        <taxon>Bacteria</taxon>
        <taxon>Pseudomonadati</taxon>
        <taxon>Pseudomonadota</taxon>
        <taxon>Betaproteobacteria</taxon>
        <taxon>Nitrosomonadales</taxon>
        <taxon>Thiobacillaceae</taxon>
        <taxon>Thiobacillus</taxon>
    </lineage>
</organism>
<dbReference type="PANTHER" id="PTHR42695">
    <property type="entry name" value="GLUTAMINE AMIDOTRANSFERASE YLR126C-RELATED"/>
    <property type="match status" value="1"/>
</dbReference>
<dbReference type="RefSeq" id="WP_011311388.1">
    <property type="nucleotide sequence ID" value="NC_007404.1"/>
</dbReference>
<dbReference type="PANTHER" id="PTHR42695:SF5">
    <property type="entry name" value="GLUTAMINE AMIDOTRANSFERASE YLR126C-RELATED"/>
    <property type="match status" value="1"/>
</dbReference>
<dbReference type="InterPro" id="IPR017926">
    <property type="entry name" value="GATASE"/>
</dbReference>
<dbReference type="InterPro" id="IPR044992">
    <property type="entry name" value="ChyE-like"/>
</dbReference>
<sequence>MHPVLIFQHSPIEGPGYFASFLDRHDIPWHLVRIDAGEPVPSALNGVSGVCLMGGPMSVNDDLPWISPLLALIRQAVAADIPVIGHCLGGQLMAKALGAGVGANPVKEIGWGEVRVTDPAAGPWLGDDAEPLQVFHWHGETFALPAGATRILESAWCANQAYVLNGIHLGMQCHIEMTPELIATWCEHGADEIAGARESPAVQAPETIAAETVERIAPLHRLADKIYSRWIQGLSR</sequence>
<dbReference type="CDD" id="cd01741">
    <property type="entry name" value="GATase1_1"/>
    <property type="match status" value="1"/>
</dbReference>
<evidence type="ECO:0000313" key="2">
    <source>
        <dbReference type="EMBL" id="AAZ96829.1"/>
    </source>
</evidence>
<dbReference type="OrthoDB" id="9813383at2"/>
<dbReference type="Pfam" id="PF00117">
    <property type="entry name" value="GATase"/>
    <property type="match status" value="1"/>
</dbReference>
<feature type="domain" description="Glutamine amidotransferase" evidence="1">
    <location>
        <begin position="43"/>
        <end position="180"/>
    </location>
</feature>
<proteinExistence type="predicted"/>
<reference evidence="2 3" key="1">
    <citation type="journal article" date="2006" name="J. Bacteriol.">
        <title>The genome sequence of the obligately chemolithoautotrophic, facultatively anaerobic bacterium Thiobacillus denitrificans.</title>
        <authorList>
            <person name="Beller H.R."/>
            <person name="Chain P.S."/>
            <person name="Letain T.E."/>
            <person name="Chakicherla A."/>
            <person name="Larimer F.W."/>
            <person name="Richardson P.M."/>
            <person name="Coleman M.A."/>
            <person name="Wood A.P."/>
            <person name="Kelly D.P."/>
        </authorList>
    </citation>
    <scope>NUCLEOTIDE SEQUENCE [LARGE SCALE GENOMIC DNA]</scope>
    <source>
        <strain evidence="2 3">ATCC 25259</strain>
    </source>
</reference>
<dbReference type="KEGG" id="tbd:Tbd_0876"/>
<name>Q3SKF4_THIDA</name>
<dbReference type="Gene3D" id="3.40.50.880">
    <property type="match status" value="1"/>
</dbReference>
<evidence type="ECO:0000313" key="3">
    <source>
        <dbReference type="Proteomes" id="UP000008291"/>
    </source>
</evidence>
<gene>
    <name evidence="2" type="ordered locus">Tbd_0876</name>
</gene>
<dbReference type="GO" id="GO:0005829">
    <property type="term" value="C:cytosol"/>
    <property type="evidence" value="ECO:0007669"/>
    <property type="project" value="TreeGrafter"/>
</dbReference>
<protein>
    <recommendedName>
        <fullName evidence="1">Glutamine amidotransferase domain-containing protein</fullName>
    </recommendedName>
</protein>
<dbReference type="InterPro" id="IPR029062">
    <property type="entry name" value="Class_I_gatase-like"/>
</dbReference>
<accession>Q3SKF4</accession>
<evidence type="ECO:0000259" key="1">
    <source>
        <dbReference type="Pfam" id="PF00117"/>
    </source>
</evidence>
<dbReference type="AlphaFoldDB" id="Q3SKF4"/>